<dbReference type="RefSeq" id="XP_022100704.1">
    <property type="nucleotide sequence ID" value="XM_022245012.1"/>
</dbReference>
<organism evidence="2 3">
    <name type="scientific">Acanthaster planci</name>
    <name type="common">Crown-of-thorns starfish</name>
    <dbReference type="NCBI Taxonomy" id="133434"/>
    <lineage>
        <taxon>Eukaryota</taxon>
        <taxon>Metazoa</taxon>
        <taxon>Echinodermata</taxon>
        <taxon>Eleutherozoa</taxon>
        <taxon>Asterozoa</taxon>
        <taxon>Asteroidea</taxon>
        <taxon>Valvatacea</taxon>
        <taxon>Valvatida</taxon>
        <taxon>Acanthasteridae</taxon>
        <taxon>Acanthaster</taxon>
    </lineage>
</organism>
<evidence type="ECO:0000313" key="3">
    <source>
        <dbReference type="RefSeq" id="XP_022100704.1"/>
    </source>
</evidence>
<dbReference type="GO" id="GO:0005739">
    <property type="term" value="C:mitochondrion"/>
    <property type="evidence" value="ECO:0007669"/>
    <property type="project" value="TreeGrafter"/>
</dbReference>
<dbReference type="PANTHER" id="PTHR43677">
    <property type="entry name" value="SHORT-CHAIN DEHYDROGENASE/REDUCTASE"/>
    <property type="match status" value="1"/>
</dbReference>
<dbReference type="InterPro" id="IPR020843">
    <property type="entry name" value="ER"/>
</dbReference>
<accession>A0A8B7Z4Z0</accession>
<keyword evidence="2" id="KW-1185">Reference proteome</keyword>
<gene>
    <name evidence="3" type="primary">LOC110984640</name>
</gene>
<dbReference type="OrthoDB" id="3509362at2759"/>
<dbReference type="Pfam" id="PF00107">
    <property type="entry name" value="ADH_zinc_N"/>
    <property type="match status" value="1"/>
</dbReference>
<reference evidence="3" key="1">
    <citation type="submission" date="2025-08" db="UniProtKB">
        <authorList>
            <consortium name="RefSeq"/>
        </authorList>
    </citation>
    <scope>IDENTIFICATION</scope>
</reference>
<dbReference type="InterPro" id="IPR013154">
    <property type="entry name" value="ADH-like_N"/>
</dbReference>
<evidence type="ECO:0000259" key="1">
    <source>
        <dbReference type="SMART" id="SM00829"/>
    </source>
</evidence>
<dbReference type="Pfam" id="PF08240">
    <property type="entry name" value="ADH_N"/>
    <property type="match status" value="1"/>
</dbReference>
<dbReference type="Gene3D" id="3.40.50.720">
    <property type="entry name" value="NAD(P)-binding Rossmann-like Domain"/>
    <property type="match status" value="1"/>
</dbReference>
<dbReference type="CDD" id="cd08241">
    <property type="entry name" value="QOR1"/>
    <property type="match status" value="1"/>
</dbReference>
<dbReference type="GO" id="GO:0016491">
    <property type="term" value="F:oxidoreductase activity"/>
    <property type="evidence" value="ECO:0007669"/>
    <property type="project" value="InterPro"/>
</dbReference>
<dbReference type="InterPro" id="IPR036291">
    <property type="entry name" value="NAD(P)-bd_dom_sf"/>
</dbReference>
<dbReference type="Gene3D" id="3.90.180.10">
    <property type="entry name" value="Medium-chain alcohol dehydrogenases, catalytic domain"/>
    <property type="match status" value="1"/>
</dbReference>
<dbReference type="SUPFAM" id="SSF50129">
    <property type="entry name" value="GroES-like"/>
    <property type="match status" value="1"/>
</dbReference>
<name>A0A8B7Z4Z0_ACAPL</name>
<dbReference type="PANTHER" id="PTHR43677:SF4">
    <property type="entry name" value="QUINONE OXIDOREDUCTASE-LIKE PROTEIN 2"/>
    <property type="match status" value="1"/>
</dbReference>
<protein>
    <submittedName>
        <fullName evidence="3">Quinone oxidoreductase-like protein 2 homolog</fullName>
    </submittedName>
</protein>
<dbReference type="InterPro" id="IPR013149">
    <property type="entry name" value="ADH-like_C"/>
</dbReference>
<sequence>MLQRGFVVAMAAFRCPPEVLLRSAARGNLTSCKAPLLTSSAIGPHSVASVRHTHRAAVCNELGKPLTISQVPSPDSLSDGQVRVAIHTCGVNFADILTVAGQYQVKPPLPFTPGNEVAGEVLDIGEGVSSFKKGDRVIGLLAVGAGFSEECVAYENELFQIPDSMGYEEAASLPVSYGTAWMGLTRRANTQPGETVLVTAAAGGVGLASVELASKVLGAKVIGAAGGPEKCKLVSDKGAFATIDYKQENLREKTKELTQGKGANVIMDAVGGDVWKECLRCISWEGRLVVIGFASGDIPKIPANLLLVKNISAMGLFWGNYRMHDPPRSRQSVEDCIRFFKEGKIRPHVCKTFPLEKINEAFQYVMMRKSTGKVVVTMRN</sequence>
<dbReference type="Proteomes" id="UP000694845">
    <property type="component" value="Unplaced"/>
</dbReference>
<dbReference type="OMA" id="CDIRGVF"/>
<evidence type="ECO:0000313" key="2">
    <source>
        <dbReference type="Proteomes" id="UP000694845"/>
    </source>
</evidence>
<dbReference type="SMART" id="SM00829">
    <property type="entry name" value="PKS_ER"/>
    <property type="match status" value="1"/>
</dbReference>
<dbReference type="GeneID" id="110984640"/>
<proteinExistence type="predicted"/>
<dbReference type="KEGG" id="aplc:110984640"/>
<dbReference type="InterPro" id="IPR051397">
    <property type="entry name" value="Zn-ADH-like_protein"/>
</dbReference>
<feature type="domain" description="Enoyl reductase (ER)" evidence="1">
    <location>
        <begin position="63"/>
        <end position="376"/>
    </location>
</feature>
<dbReference type="SUPFAM" id="SSF51735">
    <property type="entry name" value="NAD(P)-binding Rossmann-fold domains"/>
    <property type="match status" value="1"/>
</dbReference>
<dbReference type="InterPro" id="IPR011032">
    <property type="entry name" value="GroES-like_sf"/>
</dbReference>
<dbReference type="AlphaFoldDB" id="A0A8B7Z4Z0"/>